<dbReference type="EMBL" id="CP051217">
    <property type="protein sequence ID" value="QJB70231.1"/>
    <property type="molecule type" value="Genomic_DNA"/>
</dbReference>
<proteinExistence type="predicted"/>
<keyword evidence="2" id="KW-1185">Reference proteome</keyword>
<gene>
    <name evidence="1" type="ORF">HF685_13845</name>
</gene>
<name>A0A6H2DR41_9SPHN</name>
<organism evidence="1 2">
    <name type="scientific">Parasphingorhabdus halotolerans</name>
    <dbReference type="NCBI Taxonomy" id="2725558"/>
    <lineage>
        <taxon>Bacteria</taxon>
        <taxon>Pseudomonadati</taxon>
        <taxon>Pseudomonadota</taxon>
        <taxon>Alphaproteobacteria</taxon>
        <taxon>Sphingomonadales</taxon>
        <taxon>Sphingomonadaceae</taxon>
        <taxon>Parasphingorhabdus</taxon>
    </lineage>
</organism>
<dbReference type="Proteomes" id="UP000501600">
    <property type="component" value="Chromosome"/>
</dbReference>
<evidence type="ECO:0000313" key="2">
    <source>
        <dbReference type="Proteomes" id="UP000501600"/>
    </source>
</evidence>
<dbReference type="InterPro" id="IPR045709">
    <property type="entry name" value="DUF6065"/>
</dbReference>
<dbReference type="Pfam" id="PF19541">
    <property type="entry name" value="DUF6065"/>
    <property type="match status" value="1"/>
</dbReference>
<sequence length="264" mass="29162">MSGDGFRIEIISLVNKFRSPAPSSPRTRENVPSGYGTREQCRPFVAAAALGFSIPSPFGWGFCLPDDVPTGARSFRSPITGGCADRLFYVLDDPAYGFEHNQFSIPDEIAKLAGPFLIPGLSFFNRSDQQDMVKLHLPYIFRTHEDCGLLFLPPINRDNGSRLNIMSGLVETGWYADAVNLAIELPSMPSAIHIAAGETIAQAVPMAMDAAKSDLVLLAQHRRKARDTLSAMAEWKNQHDKDRSAYKRLSKVHHLKEESSELVS</sequence>
<protein>
    <submittedName>
        <fullName evidence="1">Uncharacterized protein</fullName>
    </submittedName>
</protein>
<dbReference type="RefSeq" id="WP_168820497.1">
    <property type="nucleotide sequence ID" value="NZ_CP051217.1"/>
</dbReference>
<dbReference type="KEGG" id="phao:HF685_13845"/>
<reference evidence="1 2" key="1">
    <citation type="submission" date="2020-04" db="EMBL/GenBank/DDBJ databases">
        <title>Genome sequence for Sphingorhabdus sp. strain M1.</title>
        <authorList>
            <person name="Park S.-J."/>
        </authorList>
    </citation>
    <scope>NUCLEOTIDE SEQUENCE [LARGE SCALE GENOMIC DNA]</scope>
    <source>
        <strain evidence="1 2">JK6</strain>
    </source>
</reference>
<evidence type="ECO:0000313" key="1">
    <source>
        <dbReference type="EMBL" id="QJB70231.1"/>
    </source>
</evidence>
<dbReference type="AlphaFoldDB" id="A0A6H2DR41"/>
<accession>A0A6H2DR41</accession>